<feature type="domain" description="Methyltransferase type 11" evidence="1">
    <location>
        <begin position="63"/>
        <end position="161"/>
    </location>
</feature>
<proteinExistence type="predicted"/>
<sequence length="276" mass="30506">MNNEQPINTDSPKDWHQETQVSWNTNASIWDTKMGDDGNDFHRLLVRPATEKLLGVKVGDRILDIGCGNGIFSRRLASLGAKVVGIDFSKQLINCAIGRTQAPDAIAYHVIDATDETALLELGENSFDAAISAMVLMDMAEIAPLFRALTKLLKPQGCFVFSVMHPCFNNPHITMVAEETESNGEIQTCCSIKVPKYLQPTITYGLALRNQPKPHPYFHRPLHLLLGEAFRVGFVLDGLEEPAFPSDYPDNYLLSWGGNFSEIPPVLVGRLKLLAA</sequence>
<keyword evidence="2" id="KW-0808">Transferase</keyword>
<dbReference type="InterPro" id="IPR029063">
    <property type="entry name" value="SAM-dependent_MTases_sf"/>
</dbReference>
<dbReference type="Proteomes" id="UP001576774">
    <property type="component" value="Unassembled WGS sequence"/>
</dbReference>
<evidence type="ECO:0000259" key="1">
    <source>
        <dbReference type="Pfam" id="PF08241"/>
    </source>
</evidence>
<gene>
    <name evidence="2" type="ORF">ACE1CC_00940</name>
</gene>
<dbReference type="Gene3D" id="3.40.50.150">
    <property type="entry name" value="Vaccinia Virus protein VP39"/>
    <property type="match status" value="1"/>
</dbReference>
<organism evidence="2 3">
    <name type="scientific">Floridaenema aerugineum BLCC-F46</name>
    <dbReference type="NCBI Taxonomy" id="3153654"/>
    <lineage>
        <taxon>Bacteria</taxon>
        <taxon>Bacillati</taxon>
        <taxon>Cyanobacteriota</taxon>
        <taxon>Cyanophyceae</taxon>
        <taxon>Oscillatoriophycideae</taxon>
        <taxon>Aerosakkonematales</taxon>
        <taxon>Aerosakkonemataceae</taxon>
        <taxon>Floridanema</taxon>
        <taxon>Floridanema aerugineum</taxon>
    </lineage>
</organism>
<comment type="caution">
    <text evidence="2">The sequence shown here is derived from an EMBL/GenBank/DDBJ whole genome shotgun (WGS) entry which is preliminary data.</text>
</comment>
<dbReference type="PANTHER" id="PTHR43861">
    <property type="entry name" value="TRANS-ACONITATE 2-METHYLTRANSFERASE-RELATED"/>
    <property type="match status" value="1"/>
</dbReference>
<dbReference type="Pfam" id="PF08241">
    <property type="entry name" value="Methyltransf_11"/>
    <property type="match status" value="1"/>
</dbReference>
<dbReference type="EMBL" id="JBHFNQ010000009">
    <property type="protein sequence ID" value="MFB2875436.1"/>
    <property type="molecule type" value="Genomic_DNA"/>
</dbReference>
<name>A0ABV4WYR4_9CYAN</name>
<dbReference type="EC" id="2.1.1.-" evidence="2"/>
<dbReference type="PANTHER" id="PTHR43861:SF1">
    <property type="entry name" value="TRANS-ACONITATE 2-METHYLTRANSFERASE"/>
    <property type="match status" value="1"/>
</dbReference>
<dbReference type="GO" id="GO:0032259">
    <property type="term" value="P:methylation"/>
    <property type="evidence" value="ECO:0007669"/>
    <property type="project" value="UniProtKB-KW"/>
</dbReference>
<keyword evidence="3" id="KW-1185">Reference proteome</keyword>
<evidence type="ECO:0000313" key="3">
    <source>
        <dbReference type="Proteomes" id="UP001576774"/>
    </source>
</evidence>
<dbReference type="InterPro" id="IPR013216">
    <property type="entry name" value="Methyltransf_11"/>
</dbReference>
<dbReference type="SUPFAM" id="SSF53335">
    <property type="entry name" value="S-adenosyl-L-methionine-dependent methyltransferases"/>
    <property type="match status" value="1"/>
</dbReference>
<dbReference type="CDD" id="cd02440">
    <property type="entry name" value="AdoMet_MTases"/>
    <property type="match status" value="1"/>
</dbReference>
<accession>A0ABV4WYR4</accession>
<reference evidence="2 3" key="1">
    <citation type="submission" date="2024-09" db="EMBL/GenBank/DDBJ databases">
        <title>Floridaenema gen nov. (Aerosakkonemataceae, Aerosakkonematales ord. nov., Cyanobacteria) from benthic tropical and subtropical fresh waters, with the description of four new species.</title>
        <authorList>
            <person name="Moretto J.A."/>
            <person name="Berthold D.E."/>
            <person name="Lefler F.W."/>
            <person name="Huang I.-S."/>
            <person name="Laughinghouse H. IV."/>
        </authorList>
    </citation>
    <scope>NUCLEOTIDE SEQUENCE [LARGE SCALE GENOMIC DNA]</scope>
    <source>
        <strain evidence="2 3">BLCC-F46</strain>
    </source>
</reference>
<dbReference type="GO" id="GO:0008168">
    <property type="term" value="F:methyltransferase activity"/>
    <property type="evidence" value="ECO:0007669"/>
    <property type="project" value="UniProtKB-KW"/>
</dbReference>
<evidence type="ECO:0000313" key="2">
    <source>
        <dbReference type="EMBL" id="MFB2875436.1"/>
    </source>
</evidence>
<protein>
    <submittedName>
        <fullName evidence="2">Class I SAM-dependent methyltransferase</fullName>
        <ecNumber evidence="2">2.1.1.-</ecNumber>
    </submittedName>
</protein>
<keyword evidence="2" id="KW-0489">Methyltransferase</keyword>
<dbReference type="RefSeq" id="WP_413268601.1">
    <property type="nucleotide sequence ID" value="NZ_JBHFNQ010000009.1"/>
</dbReference>